<feature type="transmembrane region" description="Helical" evidence="1">
    <location>
        <begin position="43"/>
        <end position="63"/>
    </location>
</feature>
<dbReference type="Proteomes" id="UP000617734">
    <property type="component" value="Unassembled WGS sequence"/>
</dbReference>
<comment type="caution">
    <text evidence="2">The sequence shown here is derived from an EMBL/GenBank/DDBJ whole genome shotgun (WGS) entry which is preliminary data.</text>
</comment>
<reference evidence="2" key="1">
    <citation type="journal article" date="2014" name="Int. J. Syst. Evol. Microbiol.">
        <title>Complete genome sequence of Corynebacterium casei LMG S-19264T (=DSM 44701T), isolated from a smear-ripened cheese.</title>
        <authorList>
            <consortium name="US DOE Joint Genome Institute (JGI-PGF)"/>
            <person name="Walter F."/>
            <person name="Albersmeier A."/>
            <person name="Kalinowski J."/>
            <person name="Ruckert C."/>
        </authorList>
    </citation>
    <scope>NUCLEOTIDE SEQUENCE</scope>
    <source>
        <strain evidence="2">JCM 4646</strain>
    </source>
</reference>
<protein>
    <submittedName>
        <fullName evidence="2">Uncharacterized protein</fullName>
    </submittedName>
</protein>
<gene>
    <name evidence="2" type="ORF">GCM10018781_65040</name>
</gene>
<accession>A0A919L2R3</accession>
<keyword evidence="1" id="KW-0812">Transmembrane</keyword>
<name>A0A919L2R3_9ACTN</name>
<dbReference type="GeneID" id="95356793"/>
<evidence type="ECO:0000256" key="1">
    <source>
        <dbReference type="SAM" id="Phobius"/>
    </source>
</evidence>
<organism evidence="2 3">
    <name type="scientific">Kitasatospora indigofera</name>
    <dbReference type="NCBI Taxonomy" id="67307"/>
    <lineage>
        <taxon>Bacteria</taxon>
        <taxon>Bacillati</taxon>
        <taxon>Actinomycetota</taxon>
        <taxon>Actinomycetes</taxon>
        <taxon>Kitasatosporales</taxon>
        <taxon>Streptomycetaceae</taxon>
        <taxon>Kitasatospora</taxon>
    </lineage>
</organism>
<reference evidence="2" key="2">
    <citation type="submission" date="2020-09" db="EMBL/GenBank/DDBJ databases">
        <authorList>
            <person name="Sun Q."/>
            <person name="Ohkuma M."/>
        </authorList>
    </citation>
    <scope>NUCLEOTIDE SEQUENCE</scope>
    <source>
        <strain evidence="2">JCM 4646</strain>
    </source>
</reference>
<evidence type="ECO:0000313" key="3">
    <source>
        <dbReference type="Proteomes" id="UP000617734"/>
    </source>
</evidence>
<dbReference type="AlphaFoldDB" id="A0A919L2R3"/>
<sequence length="109" mass="11525">MVRQEWPEGSAADPDAARARYEQDLREARGAGREALRAGLGDAHVGLGLVLAVAVAVGCFKGVGPGALVLSAFLALFCALLAGRFAAGVRGRDLVRRSYLLTFGWAQWL</sequence>
<keyword evidence="1" id="KW-0472">Membrane</keyword>
<keyword evidence="3" id="KW-1185">Reference proteome</keyword>
<keyword evidence="1" id="KW-1133">Transmembrane helix</keyword>
<dbReference type="EMBL" id="BNBO01000054">
    <property type="protein sequence ID" value="GHH81747.1"/>
    <property type="molecule type" value="Genomic_DNA"/>
</dbReference>
<proteinExistence type="predicted"/>
<evidence type="ECO:0000313" key="2">
    <source>
        <dbReference type="EMBL" id="GHH81747.1"/>
    </source>
</evidence>
<feature type="transmembrane region" description="Helical" evidence="1">
    <location>
        <begin position="69"/>
        <end position="87"/>
    </location>
</feature>
<dbReference type="RefSeq" id="WP_190214499.1">
    <property type="nucleotide sequence ID" value="NZ_BNBO01000054.1"/>
</dbReference>